<feature type="chain" id="PRO_5043378122" description="VWFD domain-containing protein" evidence="2">
    <location>
        <begin position="20"/>
        <end position="1919"/>
    </location>
</feature>
<dbReference type="KEGG" id="dpa:109544931"/>
<accession>A0AAR5QCK0</accession>
<organism evidence="3 4">
    <name type="scientific">Dendroctonus ponderosae</name>
    <name type="common">Mountain pine beetle</name>
    <dbReference type="NCBI Taxonomy" id="77166"/>
    <lineage>
        <taxon>Eukaryota</taxon>
        <taxon>Metazoa</taxon>
        <taxon>Ecdysozoa</taxon>
        <taxon>Arthropoda</taxon>
        <taxon>Hexapoda</taxon>
        <taxon>Insecta</taxon>
        <taxon>Pterygota</taxon>
        <taxon>Neoptera</taxon>
        <taxon>Endopterygota</taxon>
        <taxon>Coleoptera</taxon>
        <taxon>Polyphaga</taxon>
        <taxon>Cucujiformia</taxon>
        <taxon>Curculionidae</taxon>
        <taxon>Scolytinae</taxon>
        <taxon>Dendroctonus</taxon>
    </lineage>
</organism>
<protein>
    <recommendedName>
        <fullName evidence="5">VWFD domain-containing protein</fullName>
    </recommendedName>
</protein>
<feature type="signal peptide" evidence="2">
    <location>
        <begin position="1"/>
        <end position="19"/>
    </location>
</feature>
<evidence type="ECO:0000313" key="4">
    <source>
        <dbReference type="Proteomes" id="UP000019118"/>
    </source>
</evidence>
<evidence type="ECO:0000256" key="2">
    <source>
        <dbReference type="SAM" id="SignalP"/>
    </source>
</evidence>
<dbReference type="GeneID" id="109544931"/>
<name>A0AAR5QCK0_DENPD</name>
<dbReference type="CTD" id="45973"/>
<evidence type="ECO:0008006" key="5">
    <source>
        <dbReference type="Google" id="ProtNLM"/>
    </source>
</evidence>
<evidence type="ECO:0000313" key="3">
    <source>
        <dbReference type="EnsemblMetazoa" id="XP_019770912.1"/>
    </source>
</evidence>
<proteinExistence type="predicted"/>
<keyword evidence="2" id="KW-0732">Signal</keyword>
<keyword evidence="1" id="KW-0175">Coiled coil</keyword>
<sequence length="1919" mass="216789">MLNLIFAFFIFQATIFVSGFRGVLPKVEPDFQVFNREELSISQVSQDPTFQSNITVAKWKTLNTGHSSFTLGVTNNTMINILFSNLSMHGAHPTIISRVFDLKVPVNDLEIFNIRSNGQTQVFIVVHVPGTGFEWYTVTAFAVEKCWTWPMEHAVSTFFVSKNQNKYFLFASLSSKDGTHFVVAYRFNISTKTYWYHQSINLPDSSPSMCLSSVDNHLHLSLAQPASNSLAIYHFIDQAFVLLKNLAAPEVDQVVCFENGFRYFVAFNGLSASILEITKHGLVERNVVNSNFEGLEFWLPISINTYRDETVLMLQRKLNHSTHSSFDVDAITFNGNRFEEHTDVSCTLIDDVQINLSCLAELSPSRGIMGASYIAIGNHLSLIVPTEDQTPVIFSVAAGLKKNEHPTKNDLNFYKEQKMKIELMMESGRNAQPASLAQHVPSMKKASVSDGNDSFLNDGKKVLDELEQLNQRFNENLTELKFNTIVFNGAVEIENNLTVNRWDSDAMEGLLSNLVQKNQLDTISDQKVFHNLTVGEFTVPIVNGVAAQSFAKTIDAKVETFGNIVFEKVLEAETVTVANSVINQIPLTQFGKLSDIFEDTLSFEELRSKNGFTTSFLNHQKIHKCSQHSNGDSLEFPSLFIPGNATIHSLNGDNFADFMEEICVNNVKCFIDKLKLIGKMDATESIQTTYLDGLSFPEEFIEREPVKPLMVTGQKYFQNHILGNNVNTTNQTVNAVDFKKIFTGGTHQNITGNFSFDHLEVADDFDFKGSPILETGMLKPNLCLDETANMQSNAEFLDLEVLGDIIVKTEFNAVDFNYYLENFISKRKNATITGLKIFQHSLRVKEDFQVYSGMINNITLNSTVTENFEEVFEINTFLDHIQFQNLLVHGLFNKQNISDLYGSLIKLEGNQSISSELIFDEYLQTDEFAVDQLNEDSTVGVEALSLEQADAERVEVQGNLVGNISNPAFIPLQEGNLNFVDDQLVTGAYNLSRINVEILTAKTINGVSADNVFSSEKLYANVTDILTYRNATIESLSIDRDIAIYQLNNISFRDIINSHPWVLLRHNLSSVVIEGDTHFKTVQIDKLSNKNFNNYISSLVFKNQTDITISNSVWFQNGLTAIKLVETASINGVLLGNIFRTTGSQLVVGSLHVTGNIWIPNEFLVEEMVNDVHVTNIFETFYIEQDTLNVKGEYIFPRLPYITNLTIQGPINSINYFNTIKEEFVYLNHNPHLEDDVVFQSSVHLKGNLGTMSGINEINLSELLSRAVWITQDTHLEGPVAFKHSLECMKPLKVKQQLITKSLFNENLQDLVNNGVFIDKGILKGPYFFDEAGVRGKFYARFLNDIDMNLIIPLKTEQNISRLDVDDMQLTHDVAVGQHVHGKILMMEKVNTFSRNIEQHVDSKIVFSNNVLVEKTLTAFNLNNKSVSDIVTTNTDQNLTATYNFMSKVVTNDNLIVEGLINDINLTSWEIRAVPIESSKPQQARLSRIDMRNQNLSGPLNGGATLNNRSTTDLLQKFSEMESYLDGYQETATDFKDLCEVMTDIYNGTQNQISKFRYFEDFQSLQFPTSINYIKYISHGNEHYLLVNEENSCFSEIWKLFPDGFAKTKTIETGSISQLEMVHEKNRLLLVSSIQNIDGLQCNIEDSTILWKWINEELEAISSLPPQDLLQNSLQPRTFYGLKQGVVTEFKLNPLEEVGIDEYRKWNITEDNCRFAPRGFKTGLVLSTGTKLIYLNRGQKVTTKRTGHFYKSTIIGNFTKQSNSIIPGRNGSEFVLVPVGSRANKYKLQAVTRHRESEVHKNLDSIEIYSDSVSGKLYDQIFTHKPTSLQSLDLENGETLLAFIENKKFVQIYEYKGLNGFKHRSIIKSPAEKLFVIQIPTGEHLIKQKVMGLIHKSKVTLFRAVMSAPQVKNNVQCGF</sequence>
<dbReference type="Proteomes" id="UP000019118">
    <property type="component" value="Unassembled WGS sequence"/>
</dbReference>
<feature type="coiled-coil region" evidence="1">
    <location>
        <begin position="456"/>
        <end position="483"/>
    </location>
</feature>
<keyword evidence="4" id="KW-1185">Reference proteome</keyword>
<evidence type="ECO:0000256" key="1">
    <source>
        <dbReference type="SAM" id="Coils"/>
    </source>
</evidence>
<reference evidence="4" key="1">
    <citation type="journal article" date="2013" name="Genome Biol.">
        <title>Draft genome of the mountain pine beetle, Dendroctonus ponderosae Hopkins, a major forest pest.</title>
        <authorList>
            <person name="Keeling C.I."/>
            <person name="Yuen M.M."/>
            <person name="Liao N.Y."/>
            <person name="Docking T.R."/>
            <person name="Chan S.K."/>
            <person name="Taylor G.A."/>
            <person name="Palmquist D.L."/>
            <person name="Jackman S.D."/>
            <person name="Nguyen A."/>
            <person name="Li M."/>
            <person name="Henderson H."/>
            <person name="Janes J.K."/>
            <person name="Zhao Y."/>
            <person name="Pandoh P."/>
            <person name="Moore R."/>
            <person name="Sperling F.A."/>
            <person name="Huber D.P."/>
            <person name="Birol I."/>
            <person name="Jones S.J."/>
            <person name="Bohlmann J."/>
        </authorList>
    </citation>
    <scope>NUCLEOTIDE SEQUENCE</scope>
</reference>
<reference evidence="3" key="2">
    <citation type="submission" date="2024-08" db="UniProtKB">
        <authorList>
            <consortium name="EnsemblMetazoa"/>
        </authorList>
    </citation>
    <scope>IDENTIFICATION</scope>
</reference>
<dbReference type="EnsemblMetazoa" id="XM_019915353.1">
    <property type="protein sequence ID" value="XP_019770912.1"/>
    <property type="gene ID" value="LOC109544931"/>
</dbReference>